<feature type="domain" description="Ig-like" evidence="22">
    <location>
        <begin position="1683"/>
        <end position="1771"/>
    </location>
</feature>
<feature type="domain" description="Ig-like" evidence="22">
    <location>
        <begin position="469"/>
        <end position="556"/>
    </location>
</feature>
<dbReference type="InterPro" id="IPR003598">
    <property type="entry name" value="Ig_sub2"/>
</dbReference>
<evidence type="ECO:0000256" key="19">
    <source>
        <dbReference type="ARBA" id="ARBA00069893"/>
    </source>
</evidence>
<keyword evidence="13" id="KW-0106">Calcium</keyword>
<evidence type="ECO:0000259" key="23">
    <source>
        <dbReference type="PROSITE" id="PS50993"/>
    </source>
</evidence>
<dbReference type="InterPro" id="IPR050958">
    <property type="entry name" value="Cell_Adh-Cytoskel_Orgn"/>
</dbReference>
<keyword evidence="9 20" id="KW-0245">EGF-like domain</keyword>
<evidence type="ECO:0000256" key="9">
    <source>
        <dbReference type="ARBA" id="ARBA00022536"/>
    </source>
</evidence>
<feature type="domain" description="Ig-like" evidence="22">
    <location>
        <begin position="2616"/>
        <end position="2711"/>
    </location>
</feature>
<dbReference type="SUPFAM" id="SSF82895">
    <property type="entry name" value="TSP-1 type 1 repeat"/>
    <property type="match status" value="6"/>
</dbReference>
<feature type="domain" description="Ig-like" evidence="22">
    <location>
        <begin position="1962"/>
        <end position="2049"/>
    </location>
</feature>
<feature type="domain" description="Ig-like" evidence="22">
    <location>
        <begin position="4025"/>
        <end position="4110"/>
    </location>
</feature>
<evidence type="ECO:0000256" key="3">
    <source>
        <dbReference type="ARBA" id="ARBA00004498"/>
    </source>
</evidence>
<comment type="similarity">
    <text evidence="5">Belongs to the immunoglobulin superfamily. DCC family.</text>
</comment>
<feature type="domain" description="Ig-like" evidence="22">
    <location>
        <begin position="3100"/>
        <end position="3189"/>
    </location>
</feature>
<dbReference type="InterPro" id="IPR007110">
    <property type="entry name" value="Ig-like_dom"/>
</dbReference>
<feature type="domain" description="Ig-like" evidence="22">
    <location>
        <begin position="1588"/>
        <end position="1678"/>
    </location>
</feature>
<evidence type="ECO:0000256" key="8">
    <source>
        <dbReference type="ARBA" id="ARBA00022530"/>
    </source>
</evidence>
<dbReference type="InterPro" id="IPR000742">
    <property type="entry name" value="EGF"/>
</dbReference>
<dbReference type="GO" id="GO:0008046">
    <property type="term" value="F:axon guidance receptor activity"/>
    <property type="evidence" value="ECO:0007669"/>
    <property type="project" value="TreeGrafter"/>
</dbReference>
<feature type="domain" description="Ig-like" evidence="22">
    <location>
        <begin position="3567"/>
        <end position="3655"/>
    </location>
</feature>
<feature type="domain" description="EGF-like" evidence="21">
    <location>
        <begin position="5218"/>
        <end position="5256"/>
    </location>
</feature>
<keyword evidence="25" id="KW-1185">Reference proteome</keyword>
<gene>
    <name evidence="24" type="ORF">PECUL_23A032142</name>
</gene>
<dbReference type="FunFam" id="2.60.40.10:FF:000299">
    <property type="entry name" value="protogenin isoform X2"/>
    <property type="match status" value="1"/>
</dbReference>
<feature type="domain" description="Ig-like" evidence="22">
    <location>
        <begin position="3935"/>
        <end position="4020"/>
    </location>
</feature>
<feature type="domain" description="Ig-like" evidence="22">
    <location>
        <begin position="932"/>
        <end position="1018"/>
    </location>
</feature>
<dbReference type="Gene3D" id="2.10.25.10">
    <property type="entry name" value="Laminin"/>
    <property type="match status" value="6"/>
</dbReference>
<name>A0AAD1SUS8_PELCU</name>
<feature type="domain" description="Ig-like" evidence="22">
    <location>
        <begin position="3380"/>
        <end position="3469"/>
    </location>
</feature>
<evidence type="ECO:0000256" key="6">
    <source>
        <dbReference type="ARBA" id="ARBA00022475"/>
    </source>
</evidence>
<comment type="subcellular location">
    <subcellularLocation>
        <location evidence="2">Cell membrane</location>
    </subcellularLocation>
    <subcellularLocation>
        <location evidence="4">Cleavage furrow</location>
    </subcellularLocation>
    <subcellularLocation>
        <location evidence="1">Membrane</location>
        <topology evidence="1">Single-pass membrane protein</topology>
    </subcellularLocation>
    <subcellularLocation>
        <location evidence="3">Secreted</location>
        <location evidence="3">Extracellular space</location>
        <location evidence="3">Extracellular matrix</location>
    </subcellularLocation>
</comment>
<dbReference type="GO" id="GO:0030424">
    <property type="term" value="C:axon"/>
    <property type="evidence" value="ECO:0007669"/>
    <property type="project" value="TreeGrafter"/>
</dbReference>
<dbReference type="InterPro" id="IPR009030">
    <property type="entry name" value="Growth_fac_rcpt_cys_sf"/>
</dbReference>
<dbReference type="FunFam" id="2.60.40.10:FF:000285">
    <property type="entry name" value="Hemicentin 1"/>
    <property type="match status" value="4"/>
</dbReference>
<dbReference type="GO" id="GO:0050808">
    <property type="term" value="P:synapse organization"/>
    <property type="evidence" value="ECO:0007669"/>
    <property type="project" value="TreeGrafter"/>
</dbReference>
<dbReference type="EMBL" id="OW240919">
    <property type="protein sequence ID" value="CAH2311915.1"/>
    <property type="molecule type" value="Genomic_DNA"/>
</dbReference>
<dbReference type="GO" id="GO:0005509">
    <property type="term" value="F:calcium ion binding"/>
    <property type="evidence" value="ECO:0007669"/>
    <property type="project" value="InterPro"/>
</dbReference>
<dbReference type="FunFam" id="2.60.40.10:FF:000032">
    <property type="entry name" value="palladin isoform X1"/>
    <property type="match status" value="3"/>
</dbReference>
<dbReference type="SMART" id="SM00181">
    <property type="entry name" value="EGF"/>
    <property type="match status" value="7"/>
</dbReference>
<feature type="domain" description="Ig-like" evidence="22">
    <location>
        <begin position="1308"/>
        <end position="1397"/>
    </location>
</feature>
<evidence type="ECO:0000256" key="7">
    <source>
        <dbReference type="ARBA" id="ARBA00022525"/>
    </source>
</evidence>
<dbReference type="FunFam" id="2.60.40.10:FF:000890">
    <property type="entry name" value="Hemicentin 1"/>
    <property type="match status" value="1"/>
</dbReference>
<evidence type="ECO:0000256" key="13">
    <source>
        <dbReference type="ARBA" id="ARBA00022837"/>
    </source>
</evidence>
<dbReference type="Proteomes" id="UP001295444">
    <property type="component" value="Chromosome 08"/>
</dbReference>
<accession>A0AAD1SUS8</accession>
<keyword evidence="6" id="KW-1003">Cell membrane</keyword>
<dbReference type="InterPro" id="IPR056475">
    <property type="entry name" value="GBD_Hemicentin/VWA7"/>
</dbReference>
<dbReference type="InterPro" id="IPR056861">
    <property type="entry name" value="HMCN1-like_VWA"/>
</dbReference>
<dbReference type="PROSITE" id="PS01187">
    <property type="entry name" value="EGF_CA"/>
    <property type="match status" value="1"/>
</dbReference>
<keyword evidence="14" id="KW-1133">Transmembrane helix</keyword>
<evidence type="ECO:0000256" key="2">
    <source>
        <dbReference type="ARBA" id="ARBA00004236"/>
    </source>
</evidence>
<dbReference type="SUPFAM" id="SSF54511">
    <property type="entry name" value="GFP-like"/>
    <property type="match status" value="1"/>
</dbReference>
<feature type="domain" description="Ig-like" evidence="22">
    <location>
        <begin position="1496"/>
        <end position="1584"/>
    </location>
</feature>
<feature type="domain" description="Ig-like" evidence="22">
    <location>
        <begin position="2145"/>
        <end position="2235"/>
    </location>
</feature>
<dbReference type="FunFam" id="2.60.40.10:FF:000503">
    <property type="entry name" value="Hemicentin 1"/>
    <property type="match status" value="2"/>
</dbReference>
<dbReference type="Gene3D" id="2.60.40.10">
    <property type="entry name" value="Immunoglobulins"/>
    <property type="match status" value="44"/>
</dbReference>
<dbReference type="SUPFAM" id="SSF57196">
    <property type="entry name" value="EGF/Laminin"/>
    <property type="match status" value="1"/>
</dbReference>
<evidence type="ECO:0000256" key="20">
    <source>
        <dbReference type="PROSITE-ProRule" id="PRU00076"/>
    </source>
</evidence>
<feature type="domain" description="Ig-like" evidence="22">
    <location>
        <begin position="2819"/>
        <end position="2908"/>
    </location>
</feature>
<feature type="domain" description="Ig-like" evidence="22">
    <location>
        <begin position="3289"/>
        <end position="3376"/>
    </location>
</feature>
<dbReference type="FunFam" id="2.10.25.10:FF:000238">
    <property type="entry name" value="Hemicentin 1"/>
    <property type="match status" value="1"/>
</dbReference>
<feature type="domain" description="EGF-like" evidence="21">
    <location>
        <begin position="5053"/>
        <end position="5092"/>
    </location>
</feature>
<dbReference type="FunFam" id="2.60.40.10:FF:000706">
    <property type="entry name" value="Hemicentin 1"/>
    <property type="match status" value="1"/>
</dbReference>
<keyword evidence="12" id="KW-0677">Repeat</keyword>
<evidence type="ECO:0000256" key="11">
    <source>
        <dbReference type="ARBA" id="ARBA00022729"/>
    </source>
</evidence>
<feature type="domain" description="Ig-like" evidence="22">
    <location>
        <begin position="2717"/>
        <end position="2815"/>
    </location>
</feature>
<dbReference type="FunFam" id="3.40.50.410:FF:000032">
    <property type="entry name" value="Hemicentin 1"/>
    <property type="match status" value="1"/>
</dbReference>
<dbReference type="FunFam" id="2.60.40.10:FF:000273">
    <property type="entry name" value="contactin-3 isoform X1"/>
    <property type="match status" value="1"/>
</dbReference>
<dbReference type="PROSITE" id="PS50835">
    <property type="entry name" value="IG_LIKE"/>
    <property type="match status" value="44"/>
</dbReference>
<evidence type="ECO:0000256" key="15">
    <source>
        <dbReference type="ARBA" id="ARBA00023136"/>
    </source>
</evidence>
<keyword evidence="17" id="KW-0325">Glycoprotein</keyword>
<reference evidence="24" key="1">
    <citation type="submission" date="2022-03" db="EMBL/GenBank/DDBJ databases">
        <authorList>
            <person name="Alioto T."/>
            <person name="Alioto T."/>
            <person name="Gomez Garrido J."/>
        </authorList>
    </citation>
    <scope>NUCLEOTIDE SEQUENCE</scope>
</reference>
<feature type="domain" description="Ig-like" evidence="22">
    <location>
        <begin position="3844"/>
        <end position="3930"/>
    </location>
</feature>
<dbReference type="PROSITE" id="PS01186">
    <property type="entry name" value="EGF_2"/>
    <property type="match status" value="2"/>
</dbReference>
<feature type="domain" description="EGF-like" evidence="21">
    <location>
        <begin position="5261"/>
        <end position="5300"/>
    </location>
</feature>
<feature type="domain" description="Ig-like" evidence="22">
    <location>
        <begin position="2240"/>
        <end position="2329"/>
    </location>
</feature>
<dbReference type="Pfam" id="PF07474">
    <property type="entry name" value="G2F"/>
    <property type="match status" value="1"/>
</dbReference>
<feature type="domain" description="Ig-like" evidence="22">
    <location>
        <begin position="4386"/>
        <end position="4471"/>
    </location>
</feature>
<evidence type="ECO:0000256" key="1">
    <source>
        <dbReference type="ARBA" id="ARBA00004167"/>
    </source>
</evidence>
<dbReference type="InterPro" id="IPR018097">
    <property type="entry name" value="EGF_Ca-bd_CS"/>
</dbReference>
<dbReference type="InterPro" id="IPR049883">
    <property type="entry name" value="NOTCH1_EGF-like"/>
</dbReference>
<keyword evidence="11" id="KW-0732">Signal</keyword>
<feature type="domain" description="Ig-like" evidence="22">
    <location>
        <begin position="1125"/>
        <end position="1209"/>
    </location>
</feature>
<keyword evidence="8" id="KW-0272">Extracellular matrix</keyword>
<dbReference type="Pfam" id="PF07679">
    <property type="entry name" value="I-set"/>
    <property type="match status" value="36"/>
</dbReference>
<dbReference type="FunFam" id="2.60.40.10:FF:001075">
    <property type="entry name" value="Hemicentin 1"/>
    <property type="match status" value="1"/>
</dbReference>
<dbReference type="PROSITE" id="PS50092">
    <property type="entry name" value="TSP1"/>
    <property type="match status" value="6"/>
</dbReference>
<sequence>MYDDLVQVIEGASKILETSLNRPKKPLYNFALVPFHDPEIGPVTITTDPEKFQNELKELYVQGGGDCPEMSVGAIKIALEISLPGSFVYVFTDARSKDYQLANDVLQLIQQKQSQVVFVLTGDCDDRTHVGYKVYEEIASTSSGQVFHLDKKQVNEVLKWVEEAVQASKVHLISTDHLNGASYTWDIPFDPSLKEVTVSLSGPSPDIELYDPLGKQVKSENGLNELLNIYNSAKVLNIKEPLSGMWKIKTSSNGRHSVRITGVSTIDFRAGFSNKPTLDFSKTSSRPIQGIPTYVLLNTTGISHPARIDRLELLSISGDLLETIPVKYYPKRTPYEIWNVTEFIPPNEPFFLKITGYDKDNFLFQRVSSVSFSNIIPGAPKVSMPKVTPGYYQQPGRILCYVESLLPVTVRFSKNGFRIGIEQKFRDSVNASWEIANVSIADEGFYECTATSNAGSARAQTFLDVNEPPPVIRPPNNVTVTIGKGTFLSCDILSTVRYNLTWVRNNVDLKYADISRFRILHNNSVEIKSVTIDDAGEYNCYASNEGGTAIATVILTVQELIQRLMNFQPKYITFTKGREIKLKCSATGYPTPHIVWTHNDMFIRFSSRYVLSHDGTFIIKNSMEKDSGTYTCLATNAAGTDQQTSDVVYIEAPQITVAKKEMLVEFGAESKMECQTTGVPKPDVYWYKGDIQIENSSMITIDSQSGIIKIKNTQYSDAGHYVCTATNDAGTASGKVILDVGSSPVFIETPSDVSKDIGSDVTLSCKAAGRPEPRIKWRRLNDTSPSQKPLIHQFNNQQKVATLHIKNLWVGDEGIYICEAENQFGKIQSQAAITITGLVVPVIGESPAVVSVIEGNQVTLPCVLLAGNPFPERHWVKNNIVLVSNPYVSVRTDGSLHLERVLLNDGGDYLCSVTNVAGTSIRITTLNVYVSPVIQHGPQIFSTIEGNPVSLPCKANGVPKPVITWKRKGDSIVPNNDTFLIDSEGSLQLSSPGGEDSGEYSCNAVNAAGYAARKVQLTVYVKPRISNPDALHPNGSHKHLIEISVKAGDDIVLPCEVSSTPPPFITWAKETQLISPYSQRHNILPSGSMKLFEARVSDGGMYTCVATNIAGNITQFVKLNVYVPPKIQRGPKVIRGKVGHPFEITCISHGIPPPKTTWLKDWQKLEPLQDPPDNLLRVESAKISDAGKYTCIVSNIIGQDSVNVTVEIHAPPTLSDLEPPYNNPFQERVSKQQISFPCPAKGNPKPIIKWLRNNKELTGGEPGINIIEGGTMLIIDSLTPYDNGEYTCVAINEAGLTERKYSLKVHDPPVIRDREKLTNVSVLLSHDTTLFCEASGSPLPLIVWYKGDTQVVENSDIQILEKGKILKFLKTSMNDAGLYKCKATNIAGDSEKQFFVDLLDPPTIAGSGLVSDVTVNAGLAGYLECRVSGVPFPLIQWFKDNRAISPGDTNIKILERSQLLQIKNSHLSDSGHYKCIATNTAGSQIKQFKLTVNIPPSIKDGNSTTELTFTEGNEINLECDARGMPTPTLTWHKDGQAIHPISHVLYKDQGKYLRILESQITDSGNYICHATNLAGSAEKIYLVDIYVPATIIGHSSKIEAKKVTVGNSLLLDCNAVGHPQPLLTWLKDGVPVEINNNVRIEYNGKKLEIKNAEESDHGQYSCVATNIAGEAEIKYKVSVLVPPSIEDAQDSEDHTVIAKSPVELECNVFGTPLPTISWLKNGIPVEINSGLLIQSNGQKLLIPSAEFSDRGNYQCVAKNEAGVSRKQFTVNVHVRPIIKPMASQISVLMHKSTSLQCVASGVPVPIITWLKDGVPFNAAKDNIKMESSGRAHSIKFEKTLLEDAGKYTCVATNAAGETEQSMWLNIYEPPKIKNSGDILHETVHGGHSVILECNAVGNPAPEITWFKGNAQLLISGEVTLVDGRHIQIGNAQIFDSGVYRCVATNAAGEAELTYMLEVHVPPSIFGESGVVSVIVNNSVRLECEATGFPYPGLTWLKDGSPVSSFIDGIQIISGGRVLELKNAQIGDTGRYTCVAVNAAGEQQKDFDLSVYVPPNIMGEEQNMSTLLGETLVLRCQSNAIPPPVLTWLKDWKPLTMRPGVSISEDGSVLKVEGAQVKDSGRYSCEAVNVAGKTEKNYNVNILVPPSIQGSSDESEVTVIEGSLISLLCDSSGIPPPALTWKKNGTLLTADSSGRVRFLSGGRHLQITAAEKSDTASYTCTASNTAGSVVKKYNVKVHVRPRISESGNFATEVVVIYGNDVTLECQSTGDPQPLLTWLKDGVPLINGDGVNILSNGRLLRLENAQLANTGHYVCVAINVAGQSDRKYNLKVFVPPRFPEDVKKHENVSVLERNPVTLTCGMSGIPPPTITWYKDGHPITQNHSPVIMSGGMVLRFSHASISDAGRYTCIVSNAAGEDKKIFDLDILVPPKLFGKLLEDIKVKENDGVTLSCEAVGNPVPQVTWQKDGLPLLEDTNHQISLGGQHLHITNTTITDSGRYTCIVSNSAGDKSKSFSLSVLVSPTISAANLDGSPEDVSVILHSSLSLNCDVHSHPPAMITWHKDGHEIQSKDNIRILPGGRMLQIIRAQEDHTGRYKCVATNEAGEAIHQYELKVYIPPQINKGDISGTGQFSKEVKARENSNFSLHCDVKAFPLATVTWYKDGQLLDPESPLTIIKENTLHVEESQLSDTGRYTCVARNLAGEDEMDFDVIIQVPPNFPKLSGIWLSSDSNIMNQNGENKEVVLNNPLSLYCETNAVPPPTITWYKNGHLLTSNGKAFILPGGHILQIARAQEEDAGTYTCVAVNEAGKDSIHYHVNVLLPPMFEDDNLLEDITALVNDTVLLNCSVKGEPIPTIAWQKDRQQIEKAEQYQYFLSGRSLQIKSAQLMDTGRYTCIVENGAGSAQKSFNLNIYVPPSIIGSSFENVTVVENNLISLICEVTGFPPPTINWQKNGEFLSQSNHLSIVPGGRILQILQTKLSDAGEYKCVAINQAGESRKTILLNVYAPPSIVANSRDSSTEINARVTSSVMLDCESNAFPPPTVQWYKNGLLITESDNHEALDGGQTLSIKHAQVSNTGEYECVATNIVGQDNKKIYVNVHVPPSIQGPSEEYHNGIIQNTVTLLCDAYGIPTPTIKWLKDGHQISQTDSLEVQFLSGGSKLKMSRAQLTDSGTYTCFASNTEGTAQKNFILTIQVPPSIIGSGMSNEVNVVPGEDVQLVCKADGTPVPVIHWIKDGKHINNDDYQGIRVSEDGQNLIISKIKITDIGKYTCVATNSAGEDDRIFNVNVYVAPRIAENNGNELTAILDTSINIECIASGSPPPQINWLKNGLPLPVSSHIRLQSAGQVFRISRVQKSDAGSYTCVASNRAGVDKKDYNLEVYVPPIMAESDITQQLTVVKGNPSTLKCFVDGSPIPQLSWVKDGKPLNQRYLSNLQSNNTVLHLLNTEMDDLGRYTCIASNEAGSVSKHFILNVIEPPHINGSENTEELSVVVNKQLDVFCYTMGFPPPIITWLKDGHPLSQTENVHLLKGGQILRITSAQEVNIGRYTCLASNRAGDAKKEFSIDVHMPPNIAGSSGLHNITALLKKQIALECKSDALPLPKITWLKDGVSLTPNSRVRVLSNGRYLQIDHAEVTDTARYTCVASNIVGKTTREFMLNVYVPPSIKEGPHVVTTFVNEPATLDCVTTGIPSPRISWRKDGTILPGNSSRHFISDLGSLNILTANITDSGQYFCLATNTAGSEQRQIDLLVYAPPSILSGSTNITTMVNFQTTLPCEVSGTPTPKVEWTKNGRLINKDLNQNVYRFLSSGSLVITSPTIEDTGIYACLASSDAGEDEIAVFLSVQVPPSIADEVTNIFVTKLSPALLPCTVSGVPHPSIHWLKDGVRLPARGTTHRILSSGSIEIPSSELNHAGHYTCSAVNEVGSAQIHINLHVQEVPVIRSQADYLEVTLNSPVTLSCDASGVPEPTVTWQKEGTSIKTGFGHTILPNGSIHIEKATQDDVGTYTCIAQNAAGTALGKIKLKVHVPPEIKPHLTKYVIAVDKSITMLCEATGNPTPEIMWYKNGASLATSAGQRIVGTGALQIAFAQPDDGGLYTCIAENIAGTVNSTMTLSVLMPPRILKINKELSVINGSRIKLLCTAQGIPAPVITWEKNNVPVSETYGKYTLLTSGELILHNAERTDIGSYVCTARNVAGEDSHTISLIVNFKPYFTELPTNVSLNEGDTLRLSCQAAGSPSPRITWSFKNKTLSSRWGHSTQQSDLMIENVLREDSGAYTCTAENTVSSIFTTAHVFVREPPVLIGVHHANQSVPLGGNIVLKCIVKGNPSPRIQWTKNGNDILLSRRIQQFSNGSLSISNAISEDAGDYSCIATNDAGVMEHTVRLIPQRLPVITINPVDTAVDAGATMVLNCQAEGEPSPHISWSRHTHPFTDDRRITVLSNNSLQILSARKEDTSVYECKATNIMGFTTVKATFTVRVNGEFSVWLPWQACSVSCGLGVQKRMRLCNNPAPANGGLNCHGAETETRSCQNKPCPVDGNWSVWTTWEECSKSCGVGKKTRLRVCNDPPAQGGGKTCEGKAVDVATCNVTPCPVDGLWSPWFSWGPCSKTCGKGTQTRRRLCNNPSPSFDGLPCEGQDIQMQICNDQHCPVDGKWSVWGSWTSCSLSCGGGIRQRTRDCSNPTPQYGGHTCEGNALENEVCNGDLCPIHGNWGSWSAWGTCSRTCSGGQMRRYRACDNPAPLHSGRACTGTDTEIRKCNTDLCPVDGNWGPWEAWSTCSASCGGGEQLRTRQCNHPINMPRAWPCPGDAMQILQCNKQACPGGPQHVKGNLFGNINGVEFGIALLNGTITSSPDAKAKNIQATITNIPKSLGPSMRNLISILNPIYWTVAEEIGEAVNGFTLTGGAFKGESQVEFATGEILRITHTARGVDSDGSLVVDTAVKGHVLQLQGSADVSVKDYTEDYIQTGPGQLYAHSTRMFSLDGLSVPYAWNHTIGFDEDHRKMPFVIETLRVFSIEADYDPLEESLKFQIKSSISTGDLSNQCPSGFSFDASGFFCADDDECAGHSPCSHLCHNIMGGYYCSCPKGLIITEDGKTCNDVDECSLEESPCRKNQECTNTIGSYMCTVKCGAGFRAASNGLTCQDINECQESVPCHQRCFNSIGSFHCGCDLGYQLKGKRCFDVNECRQGACRRDQLCKNTRGSYKCIDLCPSGLTRADNGSCVDINECREITQPCISNQICENTHGSYHCVCPRGYKSEGAGKPCVDINECVKQDVCQHECKNVLGSYQCLCPPGYQLMANGRTCQDIDECLEQNIQCGANRMCFNMRGSHQCMDTPCPPNYVRDSVSGYCLKNCAANDLECALSPYALQYKLVALPFDIAANQDLIRLVAYTQDGILHPRTTFLIIDEDPLLPFSIREENMKGVVFTIRPLTKPETYRMKVKALSYSIDRTIEYQTAFIVYISVSPYPY</sequence>
<dbReference type="InterPro" id="IPR003599">
    <property type="entry name" value="Ig_sub"/>
</dbReference>
<evidence type="ECO:0000256" key="4">
    <source>
        <dbReference type="ARBA" id="ARBA00004626"/>
    </source>
</evidence>
<dbReference type="FunFam" id="2.60.40.10:FF:000186">
    <property type="entry name" value="Hemicentin 1"/>
    <property type="match status" value="5"/>
</dbReference>
<feature type="domain" description="Ig-like" evidence="22">
    <location>
        <begin position="3005"/>
        <end position="3097"/>
    </location>
</feature>
<dbReference type="InterPro" id="IPR036465">
    <property type="entry name" value="vWFA_dom_sf"/>
</dbReference>
<feature type="disulfide bond" evidence="20">
    <location>
        <begin position="5265"/>
        <end position="5275"/>
    </location>
</feature>
<dbReference type="InterPro" id="IPR006605">
    <property type="entry name" value="G2_nidogen/fibulin_G2F"/>
</dbReference>
<protein>
    <recommendedName>
        <fullName evidence="19">Cell adhesion molecule-related/down-regulated by oncogenes</fullName>
    </recommendedName>
</protein>
<feature type="domain" description="Ig-like" evidence="22">
    <location>
        <begin position="2054"/>
        <end position="2140"/>
    </location>
</feature>
<feature type="domain" description="Ig-like" evidence="22">
    <location>
        <begin position="4115"/>
        <end position="4199"/>
    </location>
</feature>
<dbReference type="SMART" id="SM00408">
    <property type="entry name" value="IGc2"/>
    <property type="match status" value="44"/>
</dbReference>
<dbReference type="FunFam" id="2.20.100.10:FF:000001">
    <property type="entry name" value="semaphorin-5A isoform X1"/>
    <property type="match status" value="1"/>
</dbReference>
<feature type="domain" description="Nidogen G2 beta-barrel" evidence="23">
    <location>
        <begin position="4817"/>
        <end position="5039"/>
    </location>
</feature>
<dbReference type="SUPFAM" id="SSF57184">
    <property type="entry name" value="Growth factor receptor domain"/>
    <property type="match status" value="2"/>
</dbReference>
<proteinExistence type="inferred from homology"/>
<dbReference type="SMART" id="SM00209">
    <property type="entry name" value="TSP1"/>
    <property type="match status" value="6"/>
</dbReference>
<evidence type="ECO:0000256" key="5">
    <source>
        <dbReference type="ARBA" id="ARBA00009588"/>
    </source>
</evidence>
<dbReference type="FunFam" id="2.10.25.10:FF:000352">
    <property type="entry name" value="Hemicentin 1"/>
    <property type="match status" value="1"/>
</dbReference>
<dbReference type="CDD" id="cd00054">
    <property type="entry name" value="EGF_CA"/>
    <property type="match status" value="7"/>
</dbReference>
<dbReference type="Pfam" id="PF00090">
    <property type="entry name" value="TSP_1"/>
    <property type="match status" value="6"/>
</dbReference>
<dbReference type="Pfam" id="PF23560">
    <property type="entry name" value="GBD_Hemicentin"/>
    <property type="match status" value="1"/>
</dbReference>
<dbReference type="SMART" id="SM00179">
    <property type="entry name" value="EGF_CA"/>
    <property type="match status" value="7"/>
</dbReference>
<feature type="domain" description="Ig-like" evidence="22">
    <location>
        <begin position="2428"/>
        <end position="2515"/>
    </location>
</feature>
<evidence type="ECO:0000256" key="10">
    <source>
        <dbReference type="ARBA" id="ARBA00022692"/>
    </source>
</evidence>
<dbReference type="GO" id="GO:0032154">
    <property type="term" value="C:cleavage furrow"/>
    <property type="evidence" value="ECO:0007669"/>
    <property type="project" value="UniProtKB-SubCell"/>
</dbReference>
<feature type="domain" description="Ig-like" evidence="22">
    <location>
        <begin position="3660"/>
        <end position="3744"/>
    </location>
</feature>
<feature type="domain" description="Ig-like" evidence="22">
    <location>
        <begin position="1402"/>
        <end position="1491"/>
    </location>
</feature>
<feature type="domain" description="Ig-like" evidence="22">
    <location>
        <begin position="1870"/>
        <end position="1953"/>
    </location>
</feature>
<dbReference type="InterPro" id="IPR009017">
    <property type="entry name" value="GFP"/>
</dbReference>
<dbReference type="FunFam" id="2.60.40.10:FF:000726">
    <property type="entry name" value="Hemicentin 1"/>
    <property type="match status" value="1"/>
</dbReference>
<dbReference type="PROSITE" id="PS50026">
    <property type="entry name" value="EGF_3"/>
    <property type="match status" value="4"/>
</dbReference>
<evidence type="ECO:0000259" key="21">
    <source>
        <dbReference type="PROSITE" id="PS50026"/>
    </source>
</evidence>
<dbReference type="SUPFAM" id="SSF53300">
    <property type="entry name" value="vWA-like"/>
    <property type="match status" value="1"/>
</dbReference>
<dbReference type="InterPro" id="IPR036383">
    <property type="entry name" value="TSP1_rpt_sf"/>
</dbReference>
<dbReference type="PROSITE" id="PS50993">
    <property type="entry name" value="NIDOGEN_G2"/>
    <property type="match status" value="1"/>
</dbReference>
<keyword evidence="10" id="KW-0812">Transmembrane</keyword>
<evidence type="ECO:0000256" key="18">
    <source>
        <dbReference type="ARBA" id="ARBA00023319"/>
    </source>
</evidence>
<comment type="caution">
    <text evidence="20">Lacks conserved residue(s) required for the propagation of feature annotation.</text>
</comment>
<dbReference type="SMART" id="SM00409">
    <property type="entry name" value="IG"/>
    <property type="match status" value="44"/>
</dbReference>
<feature type="domain" description="Ig-like" evidence="22">
    <location>
        <begin position="4294"/>
        <end position="4381"/>
    </location>
</feature>
<evidence type="ECO:0000256" key="16">
    <source>
        <dbReference type="ARBA" id="ARBA00023157"/>
    </source>
</evidence>
<dbReference type="InterPro" id="IPR000152">
    <property type="entry name" value="EGF-type_Asp/Asn_hydroxyl_site"/>
</dbReference>
<dbReference type="GO" id="GO:0043025">
    <property type="term" value="C:neuronal cell body"/>
    <property type="evidence" value="ECO:0007669"/>
    <property type="project" value="TreeGrafter"/>
</dbReference>
<dbReference type="FunFam" id="2.20.100.10:FF:000002">
    <property type="entry name" value="Unc-5 netrin receptor C"/>
    <property type="match status" value="1"/>
</dbReference>
<feature type="domain" description="Ig-like" evidence="22">
    <location>
        <begin position="744"/>
        <end position="834"/>
    </location>
</feature>
<dbReference type="SUPFAM" id="SSF48726">
    <property type="entry name" value="Immunoglobulin"/>
    <property type="match status" value="44"/>
</dbReference>
<dbReference type="SMART" id="SM00682">
    <property type="entry name" value="G2F"/>
    <property type="match status" value="1"/>
</dbReference>
<dbReference type="InterPro" id="IPR013098">
    <property type="entry name" value="Ig_I-set"/>
</dbReference>
<dbReference type="Pfam" id="PF25106">
    <property type="entry name" value="VWA_4"/>
    <property type="match status" value="1"/>
</dbReference>
<dbReference type="FunFam" id="2.60.40.10:FF:000708">
    <property type="entry name" value="Hemicentin 1"/>
    <property type="match status" value="1"/>
</dbReference>
<feature type="domain" description="Ig-like" evidence="22">
    <location>
        <begin position="562"/>
        <end position="648"/>
    </location>
</feature>
<dbReference type="FunFam" id="2.60.40.10:FF:001139">
    <property type="entry name" value="Hemicentin 1"/>
    <property type="match status" value="1"/>
</dbReference>
<feature type="domain" description="Ig-like" evidence="22">
    <location>
        <begin position="3751"/>
        <end position="3839"/>
    </location>
</feature>
<evidence type="ECO:0000313" key="24">
    <source>
        <dbReference type="EMBL" id="CAH2311915.1"/>
    </source>
</evidence>
<dbReference type="FunFam" id="2.60.40.10:FF:000130">
    <property type="entry name" value="Hemicentin 1"/>
    <property type="match status" value="17"/>
</dbReference>
<evidence type="ECO:0000256" key="14">
    <source>
        <dbReference type="ARBA" id="ARBA00022989"/>
    </source>
</evidence>
<feature type="domain" description="Ig-like" evidence="22">
    <location>
        <begin position="380"/>
        <end position="464"/>
    </location>
</feature>
<feature type="domain" description="Ig-like" evidence="22">
    <location>
        <begin position="1776"/>
        <end position="1865"/>
    </location>
</feature>
<dbReference type="InterPro" id="IPR013106">
    <property type="entry name" value="Ig_V-set"/>
</dbReference>
<feature type="domain" description="Ig-like" evidence="22">
    <location>
        <begin position="2913"/>
        <end position="3000"/>
    </location>
</feature>
<dbReference type="FunFam" id="2.40.155.10:FF:000002">
    <property type="entry name" value="Hemicentin 1"/>
    <property type="match status" value="1"/>
</dbReference>
<dbReference type="InterPro" id="IPR036179">
    <property type="entry name" value="Ig-like_dom_sf"/>
</dbReference>
<dbReference type="Pfam" id="PF07645">
    <property type="entry name" value="EGF_CA"/>
    <property type="match status" value="5"/>
</dbReference>
<dbReference type="CDD" id="cd00255">
    <property type="entry name" value="nidG2"/>
    <property type="match status" value="1"/>
</dbReference>
<dbReference type="Gene3D" id="2.40.155.10">
    <property type="entry name" value="Green fluorescent protein"/>
    <property type="match status" value="1"/>
</dbReference>
<evidence type="ECO:0000256" key="12">
    <source>
        <dbReference type="ARBA" id="ARBA00022737"/>
    </source>
</evidence>
<dbReference type="Pfam" id="PF12662">
    <property type="entry name" value="cEGF"/>
    <property type="match status" value="1"/>
</dbReference>
<dbReference type="FunFam" id="2.60.40.10:FF:001131">
    <property type="entry name" value="Hemicentin 1"/>
    <property type="match status" value="1"/>
</dbReference>
<feature type="domain" description="Ig-like" evidence="22">
    <location>
        <begin position="1212"/>
        <end position="1304"/>
    </location>
</feature>
<dbReference type="FunFam" id="2.10.25.10:FF:000210">
    <property type="entry name" value="Hemicentin 1"/>
    <property type="match status" value="1"/>
</dbReference>
<keyword evidence="18" id="KW-0393">Immunoglobulin domain</keyword>
<dbReference type="PANTHER" id="PTHR45080:SF28">
    <property type="entry name" value="HEMICENTIN-2"/>
    <property type="match status" value="1"/>
</dbReference>
<dbReference type="FunFam" id="2.10.25.10:FF:000383">
    <property type="entry name" value="Hemicentin 1"/>
    <property type="match status" value="1"/>
</dbReference>
<keyword evidence="16 20" id="KW-1015">Disulfide bond</keyword>
<keyword evidence="15" id="KW-0472">Membrane</keyword>
<keyword evidence="7" id="KW-0964">Secreted</keyword>
<dbReference type="InterPro" id="IPR026823">
    <property type="entry name" value="cEGF"/>
</dbReference>
<organism evidence="24 25">
    <name type="scientific">Pelobates cultripes</name>
    <name type="common">Western spadefoot toad</name>
    <dbReference type="NCBI Taxonomy" id="61616"/>
    <lineage>
        <taxon>Eukaryota</taxon>
        <taxon>Metazoa</taxon>
        <taxon>Chordata</taxon>
        <taxon>Craniata</taxon>
        <taxon>Vertebrata</taxon>
        <taxon>Euteleostomi</taxon>
        <taxon>Amphibia</taxon>
        <taxon>Batrachia</taxon>
        <taxon>Anura</taxon>
        <taxon>Pelobatoidea</taxon>
        <taxon>Pelobatidae</taxon>
        <taxon>Pelobates</taxon>
    </lineage>
</organism>
<dbReference type="CDD" id="cd00096">
    <property type="entry name" value="Ig"/>
    <property type="match status" value="8"/>
</dbReference>
<dbReference type="InterPro" id="IPR001881">
    <property type="entry name" value="EGF-like_Ca-bd_dom"/>
</dbReference>
<feature type="domain" description="Ig-like" evidence="22">
    <location>
        <begin position="3474"/>
        <end position="3562"/>
    </location>
</feature>
<feature type="domain" description="Ig-like" evidence="22">
    <location>
        <begin position="4206"/>
        <end position="4285"/>
    </location>
</feature>
<feature type="disulfide bond" evidence="20">
    <location>
        <begin position="5142"/>
        <end position="5152"/>
    </location>
</feature>
<dbReference type="GO" id="GO:0007156">
    <property type="term" value="P:homophilic cell adhesion via plasma membrane adhesion molecules"/>
    <property type="evidence" value="ECO:0007669"/>
    <property type="project" value="TreeGrafter"/>
</dbReference>
<dbReference type="FunFam" id="2.60.40.10:FF:000739">
    <property type="entry name" value="Hemicentin 1"/>
    <property type="match status" value="1"/>
</dbReference>
<evidence type="ECO:0000256" key="17">
    <source>
        <dbReference type="ARBA" id="ARBA00023180"/>
    </source>
</evidence>
<dbReference type="FunFam" id="2.10.25.10:FF:000385">
    <property type="entry name" value="Hemicentin 1"/>
    <property type="match status" value="1"/>
</dbReference>
<evidence type="ECO:0000313" key="25">
    <source>
        <dbReference type="Proteomes" id="UP001295444"/>
    </source>
</evidence>
<dbReference type="InterPro" id="IPR013783">
    <property type="entry name" value="Ig-like_fold"/>
</dbReference>
<dbReference type="PANTHER" id="PTHR45080">
    <property type="entry name" value="CONTACTIN 5"/>
    <property type="match status" value="1"/>
</dbReference>
<feature type="domain" description="Ig-like" evidence="22">
    <location>
        <begin position="841"/>
        <end position="924"/>
    </location>
</feature>
<feature type="domain" description="EGF-like" evidence="21">
    <location>
        <begin position="5138"/>
        <end position="5175"/>
    </location>
</feature>
<feature type="domain" description="Ig-like" evidence="22">
    <location>
        <begin position="653"/>
        <end position="739"/>
    </location>
</feature>
<feature type="domain" description="Ig-like" evidence="22">
    <location>
        <begin position="1023"/>
        <end position="1120"/>
    </location>
</feature>
<dbReference type="Pfam" id="PF13927">
    <property type="entry name" value="Ig_3"/>
    <property type="match status" value="7"/>
</dbReference>
<feature type="domain" description="Ig-like" evidence="22">
    <location>
        <begin position="2520"/>
        <end position="2611"/>
    </location>
</feature>
<dbReference type="SMART" id="SM00406">
    <property type="entry name" value="IGv"/>
    <property type="match status" value="11"/>
</dbReference>
<dbReference type="Gene3D" id="3.40.50.410">
    <property type="entry name" value="von Willebrand factor, type A domain"/>
    <property type="match status" value="1"/>
</dbReference>
<dbReference type="PROSITE" id="PS00010">
    <property type="entry name" value="ASX_HYDROXYL"/>
    <property type="match status" value="4"/>
</dbReference>
<dbReference type="FunFam" id="2.20.100.10:FF:000007">
    <property type="entry name" value="Thrombospondin 1"/>
    <property type="match status" value="4"/>
</dbReference>
<evidence type="ECO:0000259" key="22">
    <source>
        <dbReference type="PROSITE" id="PS50835"/>
    </source>
</evidence>
<dbReference type="InterPro" id="IPR000884">
    <property type="entry name" value="TSP1_rpt"/>
</dbReference>
<feature type="disulfide bond" evidence="20">
    <location>
        <begin position="5057"/>
        <end position="5067"/>
    </location>
</feature>
<dbReference type="Gene3D" id="2.20.100.10">
    <property type="entry name" value="Thrombospondin type-1 (TSP1) repeat"/>
    <property type="match status" value="6"/>
</dbReference>
<feature type="domain" description="Ig-like" evidence="22">
    <location>
        <begin position="3194"/>
        <end position="3284"/>
    </location>
</feature>
<feature type="domain" description="Ig-like" evidence="22">
    <location>
        <begin position="2334"/>
        <end position="2420"/>
    </location>
</feature>